<dbReference type="Proteomes" id="UP000271469">
    <property type="component" value="Chromosome"/>
</dbReference>
<dbReference type="PANTHER" id="PTHR43391:SF12">
    <property type="entry name" value="OXIDOREDUCTASE EPHD-RELATED"/>
    <property type="match status" value="1"/>
</dbReference>
<evidence type="ECO:0000256" key="2">
    <source>
        <dbReference type="ARBA" id="ARBA00023002"/>
    </source>
</evidence>
<name>A0A3G8JS86_9ACTN</name>
<keyword evidence="5" id="KW-1185">Reference proteome</keyword>
<organism evidence="4 5">
    <name type="scientific">Gordonia insulae</name>
    <dbReference type="NCBI Taxonomy" id="2420509"/>
    <lineage>
        <taxon>Bacteria</taxon>
        <taxon>Bacillati</taxon>
        <taxon>Actinomycetota</taxon>
        <taxon>Actinomycetes</taxon>
        <taxon>Mycobacteriales</taxon>
        <taxon>Gordoniaceae</taxon>
        <taxon>Gordonia</taxon>
    </lineage>
</organism>
<dbReference type="Pfam" id="PF00561">
    <property type="entry name" value="Abhydrolase_1"/>
    <property type="match status" value="1"/>
</dbReference>
<dbReference type="InterPro" id="IPR036291">
    <property type="entry name" value="NAD(P)-bd_dom_sf"/>
</dbReference>
<dbReference type="AlphaFoldDB" id="A0A3G8JS86"/>
<dbReference type="InterPro" id="IPR000073">
    <property type="entry name" value="AB_hydrolase_1"/>
</dbReference>
<comment type="similarity">
    <text evidence="1">Belongs to the short-chain dehydrogenases/reductases (SDR) family.</text>
</comment>
<dbReference type="Pfam" id="PF00106">
    <property type="entry name" value="adh_short"/>
    <property type="match status" value="1"/>
</dbReference>
<reference evidence="4 5" key="1">
    <citation type="submission" date="2018-11" db="EMBL/GenBank/DDBJ databases">
        <title>Gordonia insulae sp. nov., isolated from an island soil.</title>
        <authorList>
            <person name="Kim Y.S."/>
            <person name="Kim S.B."/>
        </authorList>
    </citation>
    <scope>NUCLEOTIDE SEQUENCE [LARGE SCALE GENOMIC DNA]</scope>
    <source>
        <strain evidence="4 5">MMS17-SY073</strain>
    </source>
</reference>
<protein>
    <submittedName>
        <fullName evidence="4">Putative oxidoreductase EphD</fullName>
        <ecNumber evidence="4">1.-.-.-</ecNumber>
    </submittedName>
</protein>
<keyword evidence="2 4" id="KW-0560">Oxidoreductase</keyword>
<dbReference type="Gene3D" id="3.40.50.1820">
    <property type="entry name" value="alpha/beta hydrolase"/>
    <property type="match status" value="1"/>
</dbReference>
<dbReference type="KEGG" id="gom:D7316_04187"/>
<dbReference type="SUPFAM" id="SSF51735">
    <property type="entry name" value="NAD(P)-binding Rossmann-fold domains"/>
    <property type="match status" value="1"/>
</dbReference>
<dbReference type="EC" id="1.-.-.-" evidence="4"/>
<dbReference type="FunFam" id="3.40.50.720:FF:000084">
    <property type="entry name" value="Short-chain dehydrogenase reductase"/>
    <property type="match status" value="1"/>
</dbReference>
<dbReference type="NCBIfam" id="NF004514">
    <property type="entry name" value="PRK05855.1"/>
    <property type="match status" value="1"/>
</dbReference>
<evidence type="ECO:0000313" key="5">
    <source>
        <dbReference type="Proteomes" id="UP000271469"/>
    </source>
</evidence>
<dbReference type="InterPro" id="IPR002347">
    <property type="entry name" value="SDR_fam"/>
</dbReference>
<dbReference type="RefSeq" id="WP_124709911.1">
    <property type="nucleotide sequence ID" value="NZ_CP033972.1"/>
</dbReference>
<dbReference type="Gene3D" id="3.40.50.720">
    <property type="entry name" value="NAD(P)-binding Rossmann-like Domain"/>
    <property type="match status" value="1"/>
</dbReference>
<dbReference type="PRINTS" id="PR00081">
    <property type="entry name" value="GDHRDH"/>
</dbReference>
<dbReference type="GO" id="GO:0016491">
    <property type="term" value="F:oxidoreductase activity"/>
    <property type="evidence" value="ECO:0007669"/>
    <property type="project" value="UniProtKB-KW"/>
</dbReference>
<dbReference type="PANTHER" id="PTHR43391">
    <property type="entry name" value="RETINOL DEHYDROGENASE-RELATED"/>
    <property type="match status" value="1"/>
</dbReference>
<proteinExistence type="inferred from homology"/>
<dbReference type="PRINTS" id="PR00080">
    <property type="entry name" value="SDRFAMILY"/>
</dbReference>
<dbReference type="InterPro" id="IPR020904">
    <property type="entry name" value="Sc_DH/Rdtase_CS"/>
</dbReference>
<gene>
    <name evidence="4" type="primary">ephD_1</name>
    <name evidence="4" type="ORF">D7316_04187</name>
</gene>
<evidence type="ECO:0000259" key="3">
    <source>
        <dbReference type="Pfam" id="PF00561"/>
    </source>
</evidence>
<accession>A0A3G8JS86</accession>
<dbReference type="EMBL" id="CP033972">
    <property type="protein sequence ID" value="AZG47575.1"/>
    <property type="molecule type" value="Genomic_DNA"/>
</dbReference>
<dbReference type="SUPFAM" id="SSF53474">
    <property type="entry name" value="alpha/beta-Hydrolases"/>
    <property type="match status" value="1"/>
</dbReference>
<dbReference type="CDD" id="cd05233">
    <property type="entry name" value="SDR_c"/>
    <property type="match status" value="1"/>
</dbReference>
<dbReference type="OrthoDB" id="4220752at2"/>
<sequence length="595" mass="64709">MVEWRKRVVSNNGVNLAVFEVGDSAHGADERPRPTVLLIHGWPDTHHLWTHVAPILAADFHVVAYDCRGFGESDRPDGDDPYRLSELADDVFAVAEAVSPDQPVHIVAHDWGSVQAWEAVTRPGADHRIASFVSVSGPNLDQLGDWARDNLSRPTPRNLGNALSQAASSAYTVFFQMPLLPKLFFGAAGSPAVWRAFLHRVEGTPRENVVVGDTLREDMISGLRLYRANIRTKLRDPHTSPTFVPVLEVVNERDIALRPAIFDGTHRHTQRLWRRSTATGHWLPYTNPAYLAQTAHDFISAHAPRTPADVAGRLDRNRLFGPPKPLSGKLAVITGAGSGIGRETAYALAEQGCELVLADIDVAAAEETARESKAFGAQASPYELDVSDTSAVSTFADEVRRAHGVPDIVINNAGIGLAGSALDATDEQVDRLLDVNLRGVISGSRAFGRQMVERGVGGHIVNIASAAAFTPQRSLGLYSASKAGVLLFSESLRAELAEHRIGVSAICPGIVDTNIVGNTPIAGLDAETEVAERNRIDGLYRRRGFTPDRVARDIVRAIIRNKAVVPVTPEAKVGYRIYRFTPWVSRIAARRKVTQ</sequence>
<feature type="domain" description="AB hydrolase-1" evidence="3">
    <location>
        <begin position="34"/>
        <end position="146"/>
    </location>
</feature>
<dbReference type="PROSITE" id="PS00061">
    <property type="entry name" value="ADH_SHORT"/>
    <property type="match status" value="1"/>
</dbReference>
<evidence type="ECO:0000256" key="1">
    <source>
        <dbReference type="ARBA" id="ARBA00006484"/>
    </source>
</evidence>
<evidence type="ECO:0000313" key="4">
    <source>
        <dbReference type="EMBL" id="AZG47575.1"/>
    </source>
</evidence>
<dbReference type="InterPro" id="IPR029058">
    <property type="entry name" value="AB_hydrolase_fold"/>
</dbReference>